<dbReference type="EMBL" id="AP019782">
    <property type="protein sequence ID" value="BBL70332.1"/>
    <property type="molecule type" value="Genomic_DNA"/>
</dbReference>
<feature type="domain" description="Mu-like prophage FluMu N-terminal" evidence="2">
    <location>
        <begin position="23"/>
        <end position="66"/>
    </location>
</feature>
<evidence type="ECO:0000259" key="2">
    <source>
        <dbReference type="Pfam" id="PF17891"/>
    </source>
</evidence>
<organism evidence="3 4">
    <name type="scientific">Methylogaea oryzae</name>
    <dbReference type="NCBI Taxonomy" id="1295382"/>
    <lineage>
        <taxon>Bacteria</taxon>
        <taxon>Pseudomonadati</taxon>
        <taxon>Pseudomonadota</taxon>
        <taxon>Gammaproteobacteria</taxon>
        <taxon>Methylococcales</taxon>
        <taxon>Methylococcaceae</taxon>
        <taxon>Methylogaea</taxon>
    </lineage>
</organism>
<evidence type="ECO:0000313" key="3">
    <source>
        <dbReference type="EMBL" id="BBL70332.1"/>
    </source>
</evidence>
<keyword evidence="4" id="KW-1185">Reference proteome</keyword>
<reference evidence="3" key="1">
    <citation type="submission" date="2019-06" db="EMBL/GenBank/DDBJ databases">
        <title>Complete genome sequence of Methylogaea oryzae strain JCM16910.</title>
        <authorList>
            <person name="Asakawa S."/>
        </authorList>
    </citation>
    <scope>NUCLEOTIDE SEQUENCE</scope>
    <source>
        <strain evidence="3">E10</strain>
    </source>
</reference>
<dbReference type="InterPro" id="IPR041227">
    <property type="entry name" value="FluMu_N"/>
</dbReference>
<evidence type="ECO:0000313" key="4">
    <source>
        <dbReference type="Proteomes" id="UP000824988"/>
    </source>
</evidence>
<sequence>MAEQKDPKPKAAEKAPGLRVTAKREGFRRAGWNWSTAPIELPAANFSKEEIAALRAEPMLVVEDIEIAAEV</sequence>
<name>A0A8D4VPL3_9GAMM</name>
<gene>
    <name evidence="3" type="ORF">MoryE10_09380</name>
</gene>
<accession>A0A8D4VPL3</accession>
<dbReference type="AlphaFoldDB" id="A0A8D4VPL3"/>
<dbReference type="Proteomes" id="UP000824988">
    <property type="component" value="Chromosome"/>
</dbReference>
<feature type="compositionally biased region" description="Basic and acidic residues" evidence="1">
    <location>
        <begin position="1"/>
        <end position="13"/>
    </location>
</feature>
<feature type="region of interest" description="Disordered" evidence="1">
    <location>
        <begin position="1"/>
        <end position="20"/>
    </location>
</feature>
<protein>
    <recommendedName>
        <fullName evidence="2">Mu-like prophage FluMu N-terminal domain-containing protein</fullName>
    </recommendedName>
</protein>
<proteinExistence type="predicted"/>
<dbReference type="RefSeq" id="WP_221048361.1">
    <property type="nucleotide sequence ID" value="NZ_AP019782.1"/>
</dbReference>
<dbReference type="KEGG" id="moz:MoryE10_09380"/>
<evidence type="ECO:0000256" key="1">
    <source>
        <dbReference type="SAM" id="MobiDB-lite"/>
    </source>
</evidence>
<dbReference type="Pfam" id="PF17891">
    <property type="entry name" value="FluMu_N"/>
    <property type="match status" value="1"/>
</dbReference>